<proteinExistence type="predicted"/>
<gene>
    <name evidence="4" type="ORF">RM50_19505</name>
</gene>
<evidence type="ECO:0000256" key="2">
    <source>
        <dbReference type="ARBA" id="ARBA00023315"/>
    </source>
</evidence>
<evidence type="ECO:0000313" key="5">
    <source>
        <dbReference type="Proteomes" id="UP000031196"/>
    </source>
</evidence>
<dbReference type="EMBL" id="JWTB01000048">
    <property type="protein sequence ID" value="KIC62517.1"/>
    <property type="molecule type" value="Genomic_DNA"/>
</dbReference>
<dbReference type="Gene3D" id="3.40.630.30">
    <property type="match status" value="1"/>
</dbReference>
<dbReference type="PROSITE" id="PS51186">
    <property type="entry name" value="GNAT"/>
    <property type="match status" value="1"/>
</dbReference>
<keyword evidence="2" id="KW-0012">Acyltransferase</keyword>
<evidence type="ECO:0000256" key="1">
    <source>
        <dbReference type="ARBA" id="ARBA00022679"/>
    </source>
</evidence>
<dbReference type="OrthoDB" id="4119890at2"/>
<feature type="domain" description="N-acetyltransferase" evidence="3">
    <location>
        <begin position="48"/>
        <end position="217"/>
    </location>
</feature>
<name>A0A0B4D1Q5_PSEPS</name>
<evidence type="ECO:0000259" key="3">
    <source>
        <dbReference type="PROSITE" id="PS51186"/>
    </source>
</evidence>
<dbReference type="Pfam" id="PF00583">
    <property type="entry name" value="Acetyltransf_1"/>
    <property type="match status" value="1"/>
</dbReference>
<dbReference type="CDD" id="cd04301">
    <property type="entry name" value="NAT_SF"/>
    <property type="match status" value="1"/>
</dbReference>
<dbReference type="InterPro" id="IPR000182">
    <property type="entry name" value="GNAT_dom"/>
</dbReference>
<keyword evidence="1 4" id="KW-0808">Transferase</keyword>
<dbReference type="PANTHER" id="PTHR43877">
    <property type="entry name" value="AMINOALKYLPHOSPHONATE N-ACETYLTRANSFERASE-RELATED-RELATED"/>
    <property type="match status" value="1"/>
</dbReference>
<comment type="caution">
    <text evidence="4">The sequence shown here is derived from an EMBL/GenBank/DDBJ whole genome shotgun (WGS) entry which is preliminary data.</text>
</comment>
<sequence>MDQPVPTGPLPARPHPDVVIAAVGVPPRGVYAGRDGSGPAAGPFADFFACQAMQEAHAMAVWGSLERCPTLAEALEYWHGNRYEERQLFLARAGLEAVGLCSVTLPLRENRATAGIDILVDPRWRRRGVGRALLDQAEAVARKHGRTSLDGFHELPLDAVPPGTRMVAAKSGAGALPADDPATAFALAHGYELEQVERSSRLTLPVPGQLLERLEADACRYAGDYVLTAWDAYCPDGLLAGYAALRVRMSTDAPTAGMDWEREDWDAGRVRGDEQELVCGGVESSVAAALHRATGELAAYTVLTWRAQVPESVIQQDTLVAAEHRGHRLGMLVKTANLRRVSEKWPAARSVLTWNASENQHMLAINTALGFKPAGYEGEWQKRLG</sequence>
<evidence type="ECO:0000313" key="4">
    <source>
        <dbReference type="EMBL" id="KIC62517.1"/>
    </source>
</evidence>
<organism evidence="4 5">
    <name type="scientific">Pseudarthrobacter phenanthrenivorans</name>
    <name type="common">Arthrobacter phenanthrenivorans</name>
    <dbReference type="NCBI Taxonomy" id="361575"/>
    <lineage>
        <taxon>Bacteria</taxon>
        <taxon>Bacillati</taxon>
        <taxon>Actinomycetota</taxon>
        <taxon>Actinomycetes</taxon>
        <taxon>Micrococcales</taxon>
        <taxon>Micrococcaceae</taxon>
        <taxon>Pseudarthrobacter</taxon>
    </lineage>
</organism>
<dbReference type="SUPFAM" id="SSF55729">
    <property type="entry name" value="Acyl-CoA N-acyltransferases (Nat)"/>
    <property type="match status" value="2"/>
</dbReference>
<dbReference type="GO" id="GO:0016747">
    <property type="term" value="F:acyltransferase activity, transferring groups other than amino-acyl groups"/>
    <property type="evidence" value="ECO:0007669"/>
    <property type="project" value="InterPro"/>
</dbReference>
<protein>
    <submittedName>
        <fullName evidence="4">GNAT family acetyltransferase</fullName>
    </submittedName>
</protein>
<reference evidence="4 5" key="1">
    <citation type="submission" date="2014-12" db="EMBL/GenBank/DDBJ databases">
        <title>Genome sequencing of Arthrobacter phenanthrenivorans SWC37.</title>
        <authorList>
            <person name="Tan P.W."/>
            <person name="Chan K.-G."/>
        </authorList>
    </citation>
    <scope>NUCLEOTIDE SEQUENCE [LARGE SCALE GENOMIC DNA]</scope>
    <source>
        <strain evidence="4 5">SWC37</strain>
    </source>
</reference>
<dbReference type="AlphaFoldDB" id="A0A0B4D1Q5"/>
<dbReference type="InterPro" id="IPR050832">
    <property type="entry name" value="Bact_Acetyltransf"/>
</dbReference>
<dbReference type="InterPro" id="IPR016181">
    <property type="entry name" value="Acyl_CoA_acyltransferase"/>
</dbReference>
<accession>A0A0B4D1Q5</accession>
<dbReference type="Proteomes" id="UP000031196">
    <property type="component" value="Unassembled WGS sequence"/>
</dbReference>